<sequence>MIPIVFQGIREVNVFDSVYQKTSQLTFGEQLMSELS</sequence>
<dbReference type="WBParaSite" id="MCU_014355-RA">
    <property type="protein sequence ID" value="MCU_014355-RA"/>
    <property type="gene ID" value="MCU_014355"/>
</dbReference>
<organism evidence="1">
    <name type="scientific">Mesocestoides corti</name>
    <name type="common">Flatworm</name>
    <dbReference type="NCBI Taxonomy" id="53468"/>
    <lineage>
        <taxon>Eukaryota</taxon>
        <taxon>Metazoa</taxon>
        <taxon>Spiralia</taxon>
        <taxon>Lophotrochozoa</taxon>
        <taxon>Platyhelminthes</taxon>
        <taxon>Cestoda</taxon>
        <taxon>Eucestoda</taxon>
        <taxon>Cyclophyllidea</taxon>
        <taxon>Mesocestoididae</taxon>
        <taxon>Mesocestoides</taxon>
    </lineage>
</organism>
<proteinExistence type="predicted"/>
<protein>
    <submittedName>
        <fullName evidence="1">ABC transporter ATP-binding protein</fullName>
    </submittedName>
</protein>
<accession>A0A5K3G798</accession>
<reference evidence="1" key="1">
    <citation type="submission" date="2019-11" db="UniProtKB">
        <authorList>
            <consortium name="WormBaseParasite"/>
        </authorList>
    </citation>
    <scope>IDENTIFICATION</scope>
</reference>
<dbReference type="AlphaFoldDB" id="A0A5K3G798"/>
<evidence type="ECO:0000313" key="1">
    <source>
        <dbReference type="WBParaSite" id="MCU_014355-RA"/>
    </source>
</evidence>
<name>A0A5K3G798_MESCO</name>